<keyword evidence="1" id="KW-0732">Signal</keyword>
<accession>A0A1Z1UXB2</accession>
<feature type="chain" id="PRO_5012577020" description="Secreted protein" evidence="1">
    <location>
        <begin position="24"/>
        <end position="126"/>
    </location>
</feature>
<evidence type="ECO:0008006" key="3">
    <source>
        <dbReference type="Google" id="ProtNLM"/>
    </source>
</evidence>
<dbReference type="EMBL" id="KX443401">
    <property type="protein sequence ID" value="ARX60140.1"/>
    <property type="molecule type" value="Genomic_DNA"/>
</dbReference>
<proteinExistence type="predicted"/>
<organism evidence="2">
    <name type="scientific">Rhodococcus hoagii</name>
    <name type="common">Corynebacterium equii</name>
    <dbReference type="NCBI Taxonomy" id="43767"/>
    <lineage>
        <taxon>Bacteria</taxon>
        <taxon>Bacillati</taxon>
        <taxon>Actinomycetota</taxon>
        <taxon>Actinomycetes</taxon>
        <taxon>Mycobacteriales</taxon>
        <taxon>Nocardiaceae</taxon>
        <taxon>Prescottella</taxon>
    </lineage>
</organism>
<evidence type="ECO:0000256" key="1">
    <source>
        <dbReference type="SAM" id="SignalP"/>
    </source>
</evidence>
<reference evidence="2" key="1">
    <citation type="journal article" date="2017" name="Genome Biol. Evol.">
        <title>Comparative Genomics of Rhodococcus equi Virulence Plasmids Indicates Host-Driven Evolution of the vap Pathogenicity Island.</title>
        <authorList>
            <person name="MacArthur I."/>
            <person name="Anastasi E."/>
            <person name="Alvarez S."/>
            <person name="Scortti M."/>
            <person name="Vazquez-Boland J.A."/>
        </authorList>
    </citation>
    <scope>NUCLEOTIDE SEQUENCE</scope>
    <source>
        <strain evidence="2">PAM1572</strain>
        <plasmid evidence="2">pVAPN1572</plasmid>
    </source>
</reference>
<protein>
    <recommendedName>
        <fullName evidence="3">Secreted protein</fullName>
    </recommendedName>
</protein>
<gene>
    <name evidence="2" type="ORF">pVAPN1572_1071</name>
</gene>
<keyword evidence="2" id="KW-0614">Plasmid</keyword>
<evidence type="ECO:0000313" key="2">
    <source>
        <dbReference type="EMBL" id="ARX60140.1"/>
    </source>
</evidence>
<sequence>MSIKRTASITVAGLAAAGTIATAAAGTAGAIETVSGDGFAGVVLSHEETVLAAQLHAGDLIDLVYGDDWQVSLPADSIWYTGGWTRVTGHRFIEEAASRRGGNVGLLVQDPAKFGAPFFGGSGWYR</sequence>
<geneLocation type="plasmid" evidence="2">
    <name>pVAPN1572</name>
</geneLocation>
<feature type="signal peptide" evidence="1">
    <location>
        <begin position="1"/>
        <end position="23"/>
    </location>
</feature>
<dbReference type="AlphaFoldDB" id="A0A1Z1UXB2"/>
<name>A0A1Z1UXB2_RHOHA</name>
<dbReference type="RefSeq" id="WP_172687792.1">
    <property type="nucleotide sequence ID" value="NZ_KX443401.1"/>
</dbReference>